<evidence type="ECO:0000256" key="1">
    <source>
        <dbReference type="SAM" id="MobiDB-lite"/>
    </source>
</evidence>
<gene>
    <name evidence="3" type="ORF">CP982_07245</name>
</gene>
<dbReference type="SUPFAM" id="SSF55846">
    <property type="entry name" value="N-acetylmuramoyl-L-alanine amidase-like"/>
    <property type="match status" value="1"/>
</dbReference>
<dbReference type="Proteomes" id="UP000326505">
    <property type="component" value="Chromosome"/>
</dbReference>
<reference evidence="3 4" key="1">
    <citation type="submission" date="2017-09" db="EMBL/GenBank/DDBJ databases">
        <authorList>
            <person name="Lee N."/>
            <person name="Cho B.-K."/>
        </authorList>
    </citation>
    <scope>NUCLEOTIDE SEQUENCE [LARGE SCALE GENOMIC DNA]</scope>
    <source>
        <strain evidence="3 4">ATCC 27465</strain>
    </source>
</reference>
<sequence>MAWYPGAVKMELQPESDAQPAIRPTQFIVHSIIAPWTARRTYEYWRDSTSLESHFGVDYEGTVGQYIGTETRADANAGANRRSDGTGAVSAETASNTSGSDPWNDKQVEDLIAIGVWLHQTHGLPLRICRSHSDPGYGYHSLFPQWSTSGTACPGQARIRQFKEVVFPGIVARATGKTPTPPQEDDVPHTLGLYDETDRTLAPDKWTTLSIESVDLLKGASIYQAMVQVTGSVPEGSTLQGRFYHLRSDNTRWLGGITERVATAGATFADFHNVGSIKPTEKLRFEIAYFPLDPDDMRAITITTARCRGLYWK</sequence>
<dbReference type="GO" id="GO:0009253">
    <property type="term" value="P:peptidoglycan catabolic process"/>
    <property type="evidence" value="ECO:0007669"/>
    <property type="project" value="InterPro"/>
</dbReference>
<dbReference type="GO" id="GO:0008745">
    <property type="term" value="F:N-acetylmuramoyl-L-alanine amidase activity"/>
    <property type="evidence" value="ECO:0007669"/>
    <property type="project" value="InterPro"/>
</dbReference>
<dbReference type="EMBL" id="CP023690">
    <property type="protein sequence ID" value="QEV58529.1"/>
    <property type="molecule type" value="Genomic_DNA"/>
</dbReference>
<dbReference type="AlphaFoldDB" id="A0A5P2X5J1"/>
<feature type="region of interest" description="Disordered" evidence="1">
    <location>
        <begin position="74"/>
        <end position="104"/>
    </location>
</feature>
<evidence type="ECO:0000313" key="3">
    <source>
        <dbReference type="EMBL" id="QEV58529.1"/>
    </source>
</evidence>
<accession>A0A5P2X5J1</accession>
<dbReference type="OrthoDB" id="3998183at2"/>
<organism evidence="3 4">
    <name type="scientific">Streptomyces spectabilis</name>
    <dbReference type="NCBI Taxonomy" id="68270"/>
    <lineage>
        <taxon>Bacteria</taxon>
        <taxon>Bacillati</taxon>
        <taxon>Actinomycetota</taxon>
        <taxon>Actinomycetes</taxon>
        <taxon>Kitasatosporales</taxon>
        <taxon>Streptomycetaceae</taxon>
        <taxon>Streptomyces</taxon>
    </lineage>
</organism>
<name>A0A5P2X5J1_STRST</name>
<dbReference type="InterPro" id="IPR036505">
    <property type="entry name" value="Amidase/PGRP_sf"/>
</dbReference>
<feature type="domain" description="N-acetylmuramoyl-L-alanine amidase" evidence="2">
    <location>
        <begin position="24"/>
        <end position="156"/>
    </location>
</feature>
<dbReference type="Gene3D" id="3.40.80.10">
    <property type="entry name" value="Peptidoglycan recognition protein-like"/>
    <property type="match status" value="1"/>
</dbReference>
<protein>
    <submittedName>
        <fullName evidence="3">N-acetylmuramoyl-L-alanine amidase</fullName>
    </submittedName>
</protein>
<proteinExistence type="predicted"/>
<dbReference type="InterPro" id="IPR002502">
    <property type="entry name" value="Amidase_domain"/>
</dbReference>
<feature type="compositionally biased region" description="Polar residues" evidence="1">
    <location>
        <begin position="92"/>
        <end position="101"/>
    </location>
</feature>
<dbReference type="KEGG" id="sspb:CP982_07245"/>
<evidence type="ECO:0000259" key="2">
    <source>
        <dbReference type="Pfam" id="PF01510"/>
    </source>
</evidence>
<evidence type="ECO:0000313" key="4">
    <source>
        <dbReference type="Proteomes" id="UP000326505"/>
    </source>
</evidence>
<dbReference type="Pfam" id="PF01510">
    <property type="entry name" value="Amidase_2"/>
    <property type="match status" value="1"/>
</dbReference>